<proteinExistence type="predicted"/>
<dbReference type="OrthoDB" id="2304973at2759"/>
<dbReference type="SMART" id="SM00614">
    <property type="entry name" value="ZnF_BED"/>
    <property type="match status" value="2"/>
</dbReference>
<keyword evidence="1" id="KW-0479">Metal-binding</keyword>
<dbReference type="Pfam" id="PF02892">
    <property type="entry name" value="zf-BED"/>
    <property type="match status" value="1"/>
</dbReference>
<accession>A0A916E1U9</accession>
<dbReference type="PROSITE" id="PS50808">
    <property type="entry name" value="ZF_BED"/>
    <property type="match status" value="1"/>
</dbReference>
<gene>
    <name evidence="6" type="ORF">CHRIB12_LOCUS4513</name>
</gene>
<dbReference type="PANTHER" id="PTHR34396">
    <property type="entry name" value="OS03G0264950 PROTEIN-RELATED"/>
    <property type="match status" value="1"/>
</dbReference>
<dbReference type="PANTHER" id="PTHR34396:SF25">
    <property type="entry name" value="BOUNDARY ELEMENT ASSOCIATED FACTOR"/>
    <property type="match status" value="1"/>
</dbReference>
<dbReference type="InterPro" id="IPR053031">
    <property type="entry name" value="Cuticle_assoc_protein"/>
</dbReference>
<dbReference type="EMBL" id="CAGKOT010000007">
    <property type="protein sequence ID" value="CAB5348602.1"/>
    <property type="molecule type" value="Genomic_DNA"/>
</dbReference>
<evidence type="ECO:0000313" key="6">
    <source>
        <dbReference type="EMBL" id="CAB5348602.1"/>
    </source>
</evidence>
<dbReference type="GO" id="GO:0006357">
    <property type="term" value="P:regulation of transcription by RNA polymerase II"/>
    <property type="evidence" value="ECO:0007669"/>
    <property type="project" value="TreeGrafter"/>
</dbReference>
<evidence type="ECO:0000256" key="4">
    <source>
        <dbReference type="PROSITE-ProRule" id="PRU00027"/>
    </source>
</evidence>
<evidence type="ECO:0000256" key="1">
    <source>
        <dbReference type="ARBA" id="ARBA00022723"/>
    </source>
</evidence>
<dbReference type="InterPro" id="IPR003656">
    <property type="entry name" value="Znf_BED"/>
</dbReference>
<evidence type="ECO:0000313" key="7">
    <source>
        <dbReference type="Proteomes" id="UP000684084"/>
    </source>
</evidence>
<reference evidence="6" key="1">
    <citation type="submission" date="2020-05" db="EMBL/GenBank/DDBJ databases">
        <authorList>
            <person name="Rincon C."/>
            <person name="Sanders R I."/>
            <person name="Robbins C."/>
            <person name="Chaturvedi A."/>
        </authorList>
    </citation>
    <scope>NUCLEOTIDE SEQUENCE</scope>
    <source>
        <strain evidence="6">CHB12</strain>
    </source>
</reference>
<keyword evidence="3" id="KW-0862">Zinc</keyword>
<protein>
    <recommendedName>
        <fullName evidence="5">BED-type domain-containing protein</fullName>
    </recommendedName>
</protein>
<keyword evidence="2 4" id="KW-0863">Zinc-finger</keyword>
<dbReference type="GO" id="GO:0005634">
    <property type="term" value="C:nucleus"/>
    <property type="evidence" value="ECO:0007669"/>
    <property type="project" value="TreeGrafter"/>
</dbReference>
<dbReference type="Proteomes" id="UP000684084">
    <property type="component" value="Unassembled WGS sequence"/>
</dbReference>
<comment type="caution">
    <text evidence="6">The sequence shown here is derived from an EMBL/GenBank/DDBJ whole genome shotgun (WGS) entry which is preliminary data.</text>
</comment>
<name>A0A916E1U9_9GLOM</name>
<evidence type="ECO:0000256" key="3">
    <source>
        <dbReference type="ARBA" id="ARBA00022833"/>
    </source>
</evidence>
<dbReference type="AlphaFoldDB" id="A0A916E1U9"/>
<feature type="domain" description="BED-type" evidence="5">
    <location>
        <begin position="6"/>
        <end position="58"/>
    </location>
</feature>
<dbReference type="GO" id="GO:1990837">
    <property type="term" value="F:sequence-specific double-stranded DNA binding"/>
    <property type="evidence" value="ECO:0007669"/>
    <property type="project" value="TreeGrafter"/>
</dbReference>
<dbReference type="VEuPathDB" id="FungiDB:RhiirFUN_024161"/>
<evidence type="ECO:0000259" key="5">
    <source>
        <dbReference type="PROSITE" id="PS50808"/>
    </source>
</evidence>
<evidence type="ECO:0000256" key="2">
    <source>
        <dbReference type="ARBA" id="ARBA00022771"/>
    </source>
</evidence>
<sequence length="272" mass="31706">MTRKERKKGPVWKHFNSIDNNSHPRVQCIYCSKEFKRAIPERMQAHLDKKCPNAKSQSDQQNNSTSIIDYTDNMGGGIVGKRGPVWENFHIIGKYEDSHPSIQCKYCSKEFKRAVPQRMQTHIEKCEHAPNNIKSKLKQSRQQNTIKINNINDYMSEEEQKSLVSLLAKALSSAEIHFSFIDNPFVIQFFNHLRPSFKLPNREEIKIQMSQSQNLNDITYNPEYCNHQLEIKTEDKDDINSMNDLEYYDYGMGNEIATFELLYKEAAEKGSN</sequence>
<dbReference type="GO" id="GO:0008270">
    <property type="term" value="F:zinc ion binding"/>
    <property type="evidence" value="ECO:0007669"/>
    <property type="project" value="UniProtKB-KW"/>
</dbReference>
<organism evidence="6 7">
    <name type="scientific">Rhizophagus irregularis</name>
    <dbReference type="NCBI Taxonomy" id="588596"/>
    <lineage>
        <taxon>Eukaryota</taxon>
        <taxon>Fungi</taxon>
        <taxon>Fungi incertae sedis</taxon>
        <taxon>Mucoromycota</taxon>
        <taxon>Glomeromycotina</taxon>
        <taxon>Glomeromycetes</taxon>
        <taxon>Glomerales</taxon>
        <taxon>Glomeraceae</taxon>
        <taxon>Rhizophagus</taxon>
    </lineage>
</organism>